<dbReference type="AlphaFoldDB" id="A0A517MHL4"/>
<sequence length="244" mass="27363" precursor="true">MKRFLWLAIGVAACFGTMHLALQLGAQPPINQPSSANRVGKPRISDTVKANVYADNWFTLYINGQHIAVDSIKFMPHNVVSVDVLPTYPMTIAVMAKDNADSETGMEYANTSIGDAGFILKFGDGTVTNKTWKAKAFSHGPIDHDTKNPKVRNLPIPENWYAIDFDDKSWGFAKEYSQRQVGPKEPFFEHDFSGASFIWTDDIELDNTVIFRHFVADSPDGVSRPDFSNLNNIIPDSPRRRPKR</sequence>
<accession>A0A517MHL4</accession>
<evidence type="ECO:0000256" key="1">
    <source>
        <dbReference type="SAM" id="SignalP"/>
    </source>
</evidence>
<dbReference type="Proteomes" id="UP000320672">
    <property type="component" value="Chromosome"/>
</dbReference>
<name>A0A517MHL4_9BACT</name>
<feature type="chain" id="PRO_5021735911" evidence="1">
    <location>
        <begin position="27"/>
        <end position="244"/>
    </location>
</feature>
<keyword evidence="3" id="KW-1185">Reference proteome</keyword>
<keyword evidence="1" id="KW-0732">Signal</keyword>
<protein>
    <submittedName>
        <fullName evidence="2">Uncharacterized protein</fullName>
    </submittedName>
</protein>
<dbReference type="EMBL" id="CP036262">
    <property type="protein sequence ID" value="QDS94380.1"/>
    <property type="molecule type" value="Genomic_DNA"/>
</dbReference>
<gene>
    <name evidence="2" type="ORF">FF011L_31590</name>
</gene>
<evidence type="ECO:0000313" key="3">
    <source>
        <dbReference type="Proteomes" id="UP000320672"/>
    </source>
</evidence>
<organism evidence="2 3">
    <name type="scientific">Roseimaritima multifibrata</name>
    <dbReference type="NCBI Taxonomy" id="1930274"/>
    <lineage>
        <taxon>Bacteria</taxon>
        <taxon>Pseudomonadati</taxon>
        <taxon>Planctomycetota</taxon>
        <taxon>Planctomycetia</taxon>
        <taxon>Pirellulales</taxon>
        <taxon>Pirellulaceae</taxon>
        <taxon>Roseimaritima</taxon>
    </lineage>
</organism>
<proteinExistence type="predicted"/>
<evidence type="ECO:0000313" key="2">
    <source>
        <dbReference type="EMBL" id="QDS94380.1"/>
    </source>
</evidence>
<reference evidence="2 3" key="1">
    <citation type="submission" date="2019-02" db="EMBL/GenBank/DDBJ databases">
        <title>Deep-cultivation of Planctomycetes and their phenomic and genomic characterization uncovers novel biology.</title>
        <authorList>
            <person name="Wiegand S."/>
            <person name="Jogler M."/>
            <person name="Boedeker C."/>
            <person name="Pinto D."/>
            <person name="Vollmers J."/>
            <person name="Rivas-Marin E."/>
            <person name="Kohn T."/>
            <person name="Peeters S.H."/>
            <person name="Heuer A."/>
            <person name="Rast P."/>
            <person name="Oberbeckmann S."/>
            <person name="Bunk B."/>
            <person name="Jeske O."/>
            <person name="Meyerdierks A."/>
            <person name="Storesund J.E."/>
            <person name="Kallscheuer N."/>
            <person name="Luecker S."/>
            <person name="Lage O.M."/>
            <person name="Pohl T."/>
            <person name="Merkel B.J."/>
            <person name="Hornburger P."/>
            <person name="Mueller R.-W."/>
            <person name="Bruemmer F."/>
            <person name="Labrenz M."/>
            <person name="Spormann A.M."/>
            <person name="Op den Camp H."/>
            <person name="Overmann J."/>
            <person name="Amann R."/>
            <person name="Jetten M.S.M."/>
            <person name="Mascher T."/>
            <person name="Medema M.H."/>
            <person name="Devos D.P."/>
            <person name="Kaster A.-K."/>
            <person name="Ovreas L."/>
            <person name="Rohde M."/>
            <person name="Galperin M.Y."/>
            <person name="Jogler C."/>
        </authorList>
    </citation>
    <scope>NUCLEOTIDE SEQUENCE [LARGE SCALE GENOMIC DNA]</scope>
    <source>
        <strain evidence="2 3">FF011L</strain>
    </source>
</reference>
<dbReference type="KEGG" id="rml:FF011L_31590"/>
<dbReference type="Gene3D" id="2.60.120.260">
    <property type="entry name" value="Galactose-binding domain-like"/>
    <property type="match status" value="1"/>
</dbReference>
<feature type="signal peptide" evidence="1">
    <location>
        <begin position="1"/>
        <end position="26"/>
    </location>
</feature>